<evidence type="ECO:0000256" key="1">
    <source>
        <dbReference type="ARBA" id="ARBA00010838"/>
    </source>
</evidence>
<sequence length="438" mass="48952">MINRRQFLAMASATMSAPLFAKAASSSLPAGGQFPDNFLWGAASAGHQVEGNNVNSDIWLLENVKPTLFKEQSGDACNSFELWETDLDLCSNLGFSAYRFSIEWARIEPEPGLFSQAMIDHYKRIIDGCHKRNMVPLVSFNHFASPVWFAARGGWTNPEAPALFANYCSKVALQLADGIGYAVTFNEPNLLRLLKVLGVPPFVWDMQEKMLAAAGRATQSEHFTGLNAARMQDLDVMNPILIEGHKAARQAIKAERSNLDVGFTLAMLDDQEAGPGSVRNEMRQYNYGDWLKVAETDFIGVQNYEKVVWDKNGHVPTPEDAERNHSGSWIEASSLANCVTYTYAETGKPILVTEHGIGTEDDSQRERFIKNSLTHLQSVIDKGVPVKGYIHWTLLDNFEWISGYEPKFGLHTVDRQTFERKPKPSALAYSKILKQNRV</sequence>
<dbReference type="Pfam" id="PF00232">
    <property type="entry name" value="Glyco_hydro_1"/>
    <property type="match status" value="2"/>
</dbReference>
<evidence type="ECO:0000313" key="7">
    <source>
        <dbReference type="Proteomes" id="UP000175691"/>
    </source>
</evidence>
<comment type="caution">
    <text evidence="6">The sequence shown here is derived from an EMBL/GenBank/DDBJ whole genome shotgun (WGS) entry which is preliminary data.</text>
</comment>
<reference evidence="6 7" key="1">
    <citation type="submission" date="2016-08" db="EMBL/GenBank/DDBJ databases">
        <authorList>
            <person name="Seilhamer J.J."/>
        </authorList>
    </citation>
    <scope>NUCLEOTIDE SEQUENCE [LARGE SCALE GENOMIC DNA]</scope>
    <source>
        <strain evidence="6 7">KCTC 42603</strain>
    </source>
</reference>
<dbReference type="InterPro" id="IPR017853">
    <property type="entry name" value="GH"/>
</dbReference>
<keyword evidence="2" id="KW-0378">Hydrolase</keyword>
<protein>
    <submittedName>
        <fullName evidence="6">Beta-glucosidase</fullName>
    </submittedName>
</protein>
<organism evidence="6 7">
    <name type="scientific">Alteromonas confluentis</name>
    <dbReference type="NCBI Taxonomy" id="1656094"/>
    <lineage>
        <taxon>Bacteria</taxon>
        <taxon>Pseudomonadati</taxon>
        <taxon>Pseudomonadota</taxon>
        <taxon>Gammaproteobacteria</taxon>
        <taxon>Alteromonadales</taxon>
        <taxon>Alteromonadaceae</taxon>
        <taxon>Alteromonas/Salinimonas group</taxon>
        <taxon>Alteromonas</taxon>
    </lineage>
</organism>
<proteinExistence type="inferred from homology"/>
<dbReference type="PANTHER" id="PTHR10353">
    <property type="entry name" value="GLYCOSYL HYDROLASE"/>
    <property type="match status" value="1"/>
</dbReference>
<dbReference type="GO" id="GO:0008422">
    <property type="term" value="F:beta-glucosidase activity"/>
    <property type="evidence" value="ECO:0007669"/>
    <property type="project" value="TreeGrafter"/>
</dbReference>
<dbReference type="EMBL" id="MDHN01000029">
    <property type="protein sequence ID" value="OFC70403.1"/>
    <property type="molecule type" value="Genomic_DNA"/>
</dbReference>
<dbReference type="OrthoDB" id="9765195at2"/>
<evidence type="ECO:0000256" key="3">
    <source>
        <dbReference type="ARBA" id="ARBA00023295"/>
    </source>
</evidence>
<dbReference type="Proteomes" id="UP000175691">
    <property type="component" value="Unassembled WGS sequence"/>
</dbReference>
<keyword evidence="5" id="KW-0732">Signal</keyword>
<keyword evidence="7" id="KW-1185">Reference proteome</keyword>
<dbReference type="AlphaFoldDB" id="A0A1E7ZA39"/>
<dbReference type="PROSITE" id="PS51318">
    <property type="entry name" value="TAT"/>
    <property type="match status" value="1"/>
</dbReference>
<feature type="chain" id="PRO_5009209550" evidence="5">
    <location>
        <begin position="24"/>
        <end position="438"/>
    </location>
</feature>
<dbReference type="RefSeq" id="WP_070126047.1">
    <property type="nucleotide sequence ID" value="NZ_MDHN01000029.1"/>
</dbReference>
<dbReference type="PRINTS" id="PR00131">
    <property type="entry name" value="GLHYDRLASE1"/>
</dbReference>
<dbReference type="Gene3D" id="3.20.20.80">
    <property type="entry name" value="Glycosidases"/>
    <property type="match status" value="1"/>
</dbReference>
<dbReference type="InterPro" id="IPR006311">
    <property type="entry name" value="TAT_signal"/>
</dbReference>
<feature type="signal peptide" evidence="5">
    <location>
        <begin position="1"/>
        <end position="23"/>
    </location>
</feature>
<keyword evidence="3" id="KW-0326">Glycosidase</keyword>
<dbReference type="PANTHER" id="PTHR10353:SF36">
    <property type="entry name" value="LP05116P"/>
    <property type="match status" value="1"/>
</dbReference>
<comment type="similarity">
    <text evidence="1 4">Belongs to the glycosyl hydrolase 1 family.</text>
</comment>
<dbReference type="SUPFAM" id="SSF51445">
    <property type="entry name" value="(Trans)glycosidases"/>
    <property type="match status" value="1"/>
</dbReference>
<evidence type="ECO:0000256" key="5">
    <source>
        <dbReference type="SAM" id="SignalP"/>
    </source>
</evidence>
<dbReference type="STRING" id="1656094.BFC18_14665"/>
<gene>
    <name evidence="6" type="ORF">BFC18_14665</name>
</gene>
<accession>A0A1E7ZA39</accession>
<dbReference type="GO" id="GO:0005829">
    <property type="term" value="C:cytosol"/>
    <property type="evidence" value="ECO:0007669"/>
    <property type="project" value="TreeGrafter"/>
</dbReference>
<evidence type="ECO:0000256" key="2">
    <source>
        <dbReference type="ARBA" id="ARBA00022801"/>
    </source>
</evidence>
<dbReference type="InterPro" id="IPR001360">
    <property type="entry name" value="Glyco_hydro_1"/>
</dbReference>
<dbReference type="GO" id="GO:0016052">
    <property type="term" value="P:carbohydrate catabolic process"/>
    <property type="evidence" value="ECO:0007669"/>
    <property type="project" value="TreeGrafter"/>
</dbReference>
<evidence type="ECO:0000256" key="4">
    <source>
        <dbReference type="RuleBase" id="RU003690"/>
    </source>
</evidence>
<evidence type="ECO:0000313" key="6">
    <source>
        <dbReference type="EMBL" id="OFC70403.1"/>
    </source>
</evidence>
<name>A0A1E7ZA39_9ALTE</name>